<feature type="compositionally biased region" description="Low complexity" evidence="3">
    <location>
        <begin position="1"/>
        <end position="27"/>
    </location>
</feature>
<dbReference type="EMBL" id="MU129050">
    <property type="protein sequence ID" value="KAF9508809.1"/>
    <property type="molecule type" value="Genomic_DNA"/>
</dbReference>
<keyword evidence="2" id="KW-0677">Repeat</keyword>
<gene>
    <name evidence="4" type="ORF">BS47DRAFT_1302329</name>
</gene>
<proteinExistence type="predicted"/>
<evidence type="ECO:0000313" key="4">
    <source>
        <dbReference type="EMBL" id="KAF9508809.1"/>
    </source>
</evidence>
<feature type="compositionally biased region" description="Pro residues" evidence="3">
    <location>
        <begin position="41"/>
        <end position="53"/>
    </location>
</feature>
<feature type="compositionally biased region" description="Polar residues" evidence="3">
    <location>
        <begin position="55"/>
        <end position="105"/>
    </location>
</feature>
<evidence type="ECO:0000256" key="2">
    <source>
        <dbReference type="ARBA" id="ARBA00022737"/>
    </source>
</evidence>
<dbReference type="Proteomes" id="UP000886523">
    <property type="component" value="Unassembled WGS sequence"/>
</dbReference>
<reference evidence="4" key="1">
    <citation type="journal article" date="2020" name="Nat. Commun.">
        <title>Large-scale genome sequencing of mycorrhizal fungi provides insights into the early evolution of symbiotic traits.</title>
        <authorList>
            <person name="Miyauchi S."/>
            <person name="Kiss E."/>
            <person name="Kuo A."/>
            <person name="Drula E."/>
            <person name="Kohler A."/>
            <person name="Sanchez-Garcia M."/>
            <person name="Morin E."/>
            <person name="Andreopoulos B."/>
            <person name="Barry K.W."/>
            <person name="Bonito G."/>
            <person name="Buee M."/>
            <person name="Carver A."/>
            <person name="Chen C."/>
            <person name="Cichocki N."/>
            <person name="Clum A."/>
            <person name="Culley D."/>
            <person name="Crous P.W."/>
            <person name="Fauchery L."/>
            <person name="Girlanda M."/>
            <person name="Hayes R.D."/>
            <person name="Keri Z."/>
            <person name="LaButti K."/>
            <person name="Lipzen A."/>
            <person name="Lombard V."/>
            <person name="Magnuson J."/>
            <person name="Maillard F."/>
            <person name="Murat C."/>
            <person name="Nolan M."/>
            <person name="Ohm R.A."/>
            <person name="Pangilinan J."/>
            <person name="Pereira M.F."/>
            <person name="Perotto S."/>
            <person name="Peter M."/>
            <person name="Pfister S."/>
            <person name="Riley R."/>
            <person name="Sitrit Y."/>
            <person name="Stielow J.B."/>
            <person name="Szollosi G."/>
            <person name="Zifcakova L."/>
            <person name="Stursova M."/>
            <person name="Spatafora J.W."/>
            <person name="Tedersoo L."/>
            <person name="Vaario L.M."/>
            <person name="Yamada A."/>
            <person name="Yan M."/>
            <person name="Wang P."/>
            <person name="Xu J."/>
            <person name="Bruns T."/>
            <person name="Baldrian P."/>
            <person name="Vilgalys R."/>
            <person name="Dunand C."/>
            <person name="Henrissat B."/>
            <person name="Grigoriev I.V."/>
            <person name="Hibbett D."/>
            <person name="Nagy L.G."/>
            <person name="Martin F.M."/>
        </authorList>
    </citation>
    <scope>NUCLEOTIDE SEQUENCE</scope>
    <source>
        <strain evidence="4">UP504</strain>
    </source>
</reference>
<evidence type="ECO:0000256" key="3">
    <source>
        <dbReference type="SAM" id="MobiDB-lite"/>
    </source>
</evidence>
<comment type="caution">
    <text evidence="4">The sequence shown here is derived from an EMBL/GenBank/DDBJ whole genome shotgun (WGS) entry which is preliminary data.</text>
</comment>
<dbReference type="PANTHER" id="PTHR46093">
    <property type="entry name" value="ACYL-COA-BINDING DOMAIN-CONTAINING PROTEIN 5"/>
    <property type="match status" value="1"/>
</dbReference>
<accession>A0A9P6DRU0</accession>
<feature type="compositionally biased region" description="Low complexity" evidence="3">
    <location>
        <begin position="106"/>
        <end position="119"/>
    </location>
</feature>
<dbReference type="SUPFAM" id="SSF117281">
    <property type="entry name" value="Kelch motif"/>
    <property type="match status" value="2"/>
</dbReference>
<evidence type="ECO:0000256" key="1">
    <source>
        <dbReference type="ARBA" id="ARBA00022441"/>
    </source>
</evidence>
<dbReference type="Gene3D" id="2.120.10.80">
    <property type="entry name" value="Kelch-type beta propeller"/>
    <property type="match status" value="2"/>
</dbReference>
<keyword evidence="1" id="KW-0880">Kelch repeat</keyword>
<dbReference type="PANTHER" id="PTHR46093:SF3">
    <property type="entry name" value="ACYL-COA-BINDING DOMAIN-CONTAINING PROTEIN 4"/>
    <property type="match status" value="1"/>
</dbReference>
<sequence>MQRAAAAGTSSTSSSRRPSAASNASATPTVVSPASVVKTPPSFPPPPPPPPEANVPSTSSLGAGDTPQENPQSQKNHASSGPAHTQSISQRGSRNALTPGGTNNATRSSSRPTASTGTRWRNTPHLPNFQAPPVSAALMHWSRAPVHGALPMRNFRAHSVSLVDGVAWLFGGTDENGCWNNVYCLDLETFQWTSPEMMGDLPPPCRAHSATVVGTSILIFGGGDGSTYYNHLYVLDTGTLTHRWENVTPSQGSHPPPRRAHTAILHDQRVYIFGGGTGIQALGDLWSLDVSQPKETWERITCLDRILRLRGYHSANLVNDSMVVIGGSDGGMCFNDIWILDLITLVWKDVKTDVEESPTLLAHSATQVGSYLFVIGGHDNVKYRHDVRLFNLITLKFESKAIAGRSPVSRGYHASLLWDSRIFLFGGFDGQIVYDDVWILDLAASSYLAQVTVFRIDAEDDDGDFATEDEGIELQDEDGDAI</sequence>
<dbReference type="AlphaFoldDB" id="A0A9P6DRU0"/>
<organism evidence="4 5">
    <name type="scientific">Hydnum rufescens UP504</name>
    <dbReference type="NCBI Taxonomy" id="1448309"/>
    <lineage>
        <taxon>Eukaryota</taxon>
        <taxon>Fungi</taxon>
        <taxon>Dikarya</taxon>
        <taxon>Basidiomycota</taxon>
        <taxon>Agaricomycotina</taxon>
        <taxon>Agaricomycetes</taxon>
        <taxon>Cantharellales</taxon>
        <taxon>Hydnaceae</taxon>
        <taxon>Hydnum</taxon>
    </lineage>
</organism>
<keyword evidence="5" id="KW-1185">Reference proteome</keyword>
<name>A0A9P6DRU0_9AGAM</name>
<evidence type="ECO:0008006" key="6">
    <source>
        <dbReference type="Google" id="ProtNLM"/>
    </source>
</evidence>
<dbReference type="InterPro" id="IPR015915">
    <property type="entry name" value="Kelch-typ_b-propeller"/>
</dbReference>
<evidence type="ECO:0000313" key="5">
    <source>
        <dbReference type="Proteomes" id="UP000886523"/>
    </source>
</evidence>
<dbReference type="OrthoDB" id="10251809at2759"/>
<dbReference type="Pfam" id="PF24681">
    <property type="entry name" value="Kelch_KLHDC2_KLHL20_DRC7"/>
    <property type="match status" value="1"/>
</dbReference>
<protein>
    <recommendedName>
        <fullName evidence="6">Galactose oxidase</fullName>
    </recommendedName>
</protein>
<feature type="region of interest" description="Disordered" evidence="3">
    <location>
        <begin position="1"/>
        <end position="131"/>
    </location>
</feature>